<dbReference type="EMBL" id="UINC01118511">
    <property type="protein sequence ID" value="SVC91688.1"/>
    <property type="molecule type" value="Genomic_DNA"/>
</dbReference>
<protein>
    <submittedName>
        <fullName evidence="1">Uncharacterized protein</fullName>
    </submittedName>
</protein>
<gene>
    <name evidence="1" type="ORF">METZ01_LOCUS344542</name>
</gene>
<sequence>MTPLVAFAQHTNSRTPWGDPDLQGIWDYWTFTPLERPDEFADRDRLTAEEAALVAQRSNAEALARDEPPPPGDVGGYSQAVWTDRARATALTQPSLLINPPNGRLPALTAEAEQQVEAHRLAGGYPVRGRVGGLNEDGPEARGAAERCLLGFSTGPPMLPAGYNNNVQLFQSPGYVVLLNEMVHDARVVAL</sequence>
<reference evidence="1" key="1">
    <citation type="submission" date="2018-05" db="EMBL/GenBank/DDBJ databases">
        <authorList>
            <person name="Lanie J.A."/>
            <person name="Ng W.-L."/>
            <person name="Kazmierczak K.M."/>
            <person name="Andrzejewski T.M."/>
            <person name="Davidsen T.M."/>
            <person name="Wayne K.J."/>
            <person name="Tettelin H."/>
            <person name="Glass J.I."/>
            <person name="Rusch D."/>
            <person name="Podicherti R."/>
            <person name="Tsui H.-C.T."/>
            <person name="Winkler M.E."/>
        </authorList>
    </citation>
    <scope>NUCLEOTIDE SEQUENCE</scope>
</reference>
<proteinExistence type="predicted"/>
<name>A0A382R3N3_9ZZZZ</name>
<feature type="non-terminal residue" evidence="1">
    <location>
        <position position="191"/>
    </location>
</feature>
<accession>A0A382R3N3</accession>
<dbReference type="AlphaFoldDB" id="A0A382R3N3"/>
<evidence type="ECO:0000313" key="1">
    <source>
        <dbReference type="EMBL" id="SVC91688.1"/>
    </source>
</evidence>
<organism evidence="1">
    <name type="scientific">marine metagenome</name>
    <dbReference type="NCBI Taxonomy" id="408172"/>
    <lineage>
        <taxon>unclassified sequences</taxon>
        <taxon>metagenomes</taxon>
        <taxon>ecological metagenomes</taxon>
    </lineage>
</organism>